<gene>
    <name evidence="2" type="ORF">VDAG_04296</name>
</gene>
<evidence type="ECO:0000313" key="2">
    <source>
        <dbReference type="EMBL" id="EGY22858.1"/>
    </source>
</evidence>
<evidence type="ECO:0000256" key="1">
    <source>
        <dbReference type="SAM" id="MobiDB-lite"/>
    </source>
</evidence>
<dbReference type="RefSeq" id="XP_009649038.1">
    <property type="nucleotide sequence ID" value="XM_009650743.1"/>
</dbReference>
<sequence length="74" mass="8293">MIDSGPRDWDEQSYAHDERPLFPRAAEDRFENQMMQAEDAKLVSARRRPGRQADGPTSSRPVSVYDVASPSAVS</sequence>
<dbReference type="EMBL" id="DS572701">
    <property type="protein sequence ID" value="EGY22858.1"/>
    <property type="molecule type" value="Genomic_DNA"/>
</dbReference>
<dbReference type="HOGENOM" id="CLU_2689689_0_0_1"/>
<dbReference type="AlphaFoldDB" id="G2X1X2"/>
<dbReference type="KEGG" id="vda:VDAG_04296"/>
<accession>G2X1X2</accession>
<dbReference type="InParanoid" id="G2X1X2"/>
<feature type="region of interest" description="Disordered" evidence="1">
    <location>
        <begin position="1"/>
        <end position="74"/>
    </location>
</feature>
<organism evidence="2 3">
    <name type="scientific">Verticillium dahliae (strain VdLs.17 / ATCC MYA-4575 / FGSC 10137)</name>
    <name type="common">Verticillium wilt</name>
    <dbReference type="NCBI Taxonomy" id="498257"/>
    <lineage>
        <taxon>Eukaryota</taxon>
        <taxon>Fungi</taxon>
        <taxon>Dikarya</taxon>
        <taxon>Ascomycota</taxon>
        <taxon>Pezizomycotina</taxon>
        <taxon>Sordariomycetes</taxon>
        <taxon>Hypocreomycetidae</taxon>
        <taxon>Glomerellales</taxon>
        <taxon>Plectosphaerellaceae</taxon>
        <taxon>Verticillium</taxon>
    </lineage>
</organism>
<dbReference type="GeneID" id="20705759"/>
<proteinExistence type="predicted"/>
<protein>
    <submittedName>
        <fullName evidence="2">Uncharacterized protein</fullName>
    </submittedName>
</protein>
<reference evidence="2 3" key="1">
    <citation type="submission" date="2008-03" db="EMBL/GenBank/DDBJ databases">
        <title>The Genome Sequence of Verticillium dahliae VdLs.17.</title>
        <authorList>
            <consortium name="The Broad Institute Genome Sequencing Platform"/>
            <person name="Ma L.-J.J."/>
            <person name="Klosterman S.J."/>
            <person name="Subbarao K."/>
            <person name="Dobinson K."/>
            <person name="Veronese P."/>
            <person name="Kang S."/>
            <person name="Gold S.E."/>
            <person name="Young S."/>
            <person name="Jaffe D."/>
            <person name="Gnerre S."/>
            <person name="Berlin A."/>
            <person name="Heiman D."/>
            <person name="Hepburn T."/>
            <person name="Sykes S."/>
            <person name="Alvarado L."/>
            <person name="Kodira C.D."/>
            <person name="Lander E."/>
            <person name="Galagan J."/>
            <person name="Nusbaum C."/>
            <person name="Birren B."/>
        </authorList>
    </citation>
    <scope>NUCLEOTIDE SEQUENCE [LARGE SCALE GENOMIC DNA]</scope>
    <source>
        <strain evidence="3">VdLs.17 / ATCC MYA-4575 / FGSC 10137</strain>
    </source>
</reference>
<name>G2X1X2_VERDV</name>
<keyword evidence="3" id="KW-1185">Reference proteome</keyword>
<dbReference type="Proteomes" id="UP000001611">
    <property type="component" value="Chromosome 1"/>
</dbReference>
<feature type="compositionally biased region" description="Basic and acidic residues" evidence="1">
    <location>
        <begin position="1"/>
        <end position="31"/>
    </location>
</feature>
<evidence type="ECO:0000313" key="3">
    <source>
        <dbReference type="Proteomes" id="UP000001611"/>
    </source>
</evidence>